<dbReference type="RefSeq" id="WP_024497811.1">
    <property type="nucleotide sequence ID" value="NZ_CP091855.1"/>
</dbReference>
<evidence type="ECO:0000256" key="1">
    <source>
        <dbReference type="SAM" id="SignalP"/>
    </source>
</evidence>
<dbReference type="AlphaFoldDB" id="A0AAE4R0E8"/>
<dbReference type="Proteomes" id="UP001185779">
    <property type="component" value="Unassembled WGS sequence"/>
</dbReference>
<dbReference type="InterPro" id="IPR007410">
    <property type="entry name" value="LpqE-like"/>
</dbReference>
<protein>
    <submittedName>
        <fullName evidence="3">Copper chaperone PCu(A)C</fullName>
    </submittedName>
</protein>
<reference evidence="3 4" key="1">
    <citation type="submission" date="2023-10" db="EMBL/GenBank/DDBJ databases">
        <title>Development of a sustainable strategy for remediation of hydrocarbon-contaminated territories based on the waste exchange concept.</title>
        <authorList>
            <person name="Krivoruchko A."/>
        </authorList>
    </citation>
    <scope>NUCLEOTIDE SEQUENCE</scope>
    <source>
        <strain evidence="2 4">IEGM 1266</strain>
        <strain evidence="3">IEGM 1279</strain>
    </source>
</reference>
<dbReference type="InterPro" id="IPR058248">
    <property type="entry name" value="Lxx211020-like"/>
</dbReference>
<evidence type="ECO:0000313" key="5">
    <source>
        <dbReference type="Proteomes" id="UP001185922"/>
    </source>
</evidence>
<keyword evidence="4" id="KW-1185">Reference proteome</keyword>
<dbReference type="InterPro" id="IPR036182">
    <property type="entry name" value="PCuAC_sf"/>
</dbReference>
<feature type="signal peptide" evidence="1">
    <location>
        <begin position="1"/>
        <end position="29"/>
    </location>
</feature>
<proteinExistence type="predicted"/>
<evidence type="ECO:0000313" key="2">
    <source>
        <dbReference type="EMBL" id="MDV6306856.1"/>
    </source>
</evidence>
<accession>A0AAE4R0E8</accession>
<dbReference type="GeneID" id="77171937"/>
<evidence type="ECO:0000313" key="3">
    <source>
        <dbReference type="EMBL" id="MDV6311048.1"/>
    </source>
</evidence>
<gene>
    <name evidence="2" type="ORF">R3P94_05790</name>
    <name evidence="3" type="ORF">R3Q15_03895</name>
</gene>
<dbReference type="PANTHER" id="PTHR36302">
    <property type="entry name" value="BLR7088 PROTEIN"/>
    <property type="match status" value="1"/>
</dbReference>
<sequence>MFSTTFVPSSVRRPLAVLAMATLPITLLAACSSDDDATTQAQSVTISDQWVKSADTGMTAAFGTVANTSGTEVTLTGGTTEVAGRVEVHEMAPSDGGGMVMRPIEGGLDIGPEQTVELRPGGNHIMLMDLRQPIKAGDTVTLTLRFGDGSTREFVARARDFNGAREDYAPGHGAPAAGTDG</sequence>
<dbReference type="Pfam" id="PF04314">
    <property type="entry name" value="PCuAC"/>
    <property type="match status" value="1"/>
</dbReference>
<comment type="caution">
    <text evidence="3">The sequence shown here is derived from an EMBL/GenBank/DDBJ whole genome shotgun (WGS) entry which is preliminary data.</text>
</comment>
<dbReference type="Proteomes" id="UP001185922">
    <property type="component" value="Unassembled WGS sequence"/>
</dbReference>
<dbReference type="EMBL" id="JAWLKI010000004">
    <property type="protein sequence ID" value="MDV6306856.1"/>
    <property type="molecule type" value="Genomic_DNA"/>
</dbReference>
<dbReference type="PANTHER" id="PTHR36302:SF1">
    <property type="entry name" value="COPPER CHAPERONE PCU(A)C"/>
    <property type="match status" value="1"/>
</dbReference>
<feature type="chain" id="PRO_5042109853" evidence="1">
    <location>
        <begin position="30"/>
        <end position="181"/>
    </location>
</feature>
<organism evidence="3 5">
    <name type="scientific">Gordonia amicalis</name>
    <dbReference type="NCBI Taxonomy" id="89053"/>
    <lineage>
        <taxon>Bacteria</taxon>
        <taxon>Bacillati</taxon>
        <taxon>Actinomycetota</taxon>
        <taxon>Actinomycetes</taxon>
        <taxon>Mycobacteriales</taxon>
        <taxon>Gordoniaceae</taxon>
        <taxon>Gordonia</taxon>
    </lineage>
</organism>
<evidence type="ECO:0000313" key="4">
    <source>
        <dbReference type="Proteomes" id="UP001185779"/>
    </source>
</evidence>
<dbReference type="SUPFAM" id="SSF110087">
    <property type="entry name" value="DR1885-like metal-binding protein"/>
    <property type="match status" value="1"/>
</dbReference>
<keyword evidence="1" id="KW-0732">Signal</keyword>
<name>A0AAE4R0E8_9ACTN</name>
<dbReference type="Gene3D" id="2.60.40.1890">
    <property type="entry name" value="PCu(A)C copper chaperone"/>
    <property type="match status" value="1"/>
</dbReference>
<dbReference type="EMBL" id="JAWLKH010000002">
    <property type="protein sequence ID" value="MDV6311048.1"/>
    <property type="molecule type" value="Genomic_DNA"/>
</dbReference>